<feature type="transmembrane region" description="Helical" evidence="9">
    <location>
        <begin position="6"/>
        <end position="27"/>
    </location>
</feature>
<evidence type="ECO:0000256" key="8">
    <source>
        <dbReference type="ARBA" id="ARBA00023136"/>
    </source>
</evidence>
<evidence type="ECO:0000256" key="3">
    <source>
        <dbReference type="ARBA" id="ARBA00022538"/>
    </source>
</evidence>
<evidence type="ECO:0000313" key="11">
    <source>
        <dbReference type="Proteomes" id="UP000254545"/>
    </source>
</evidence>
<evidence type="ECO:0000313" key="10">
    <source>
        <dbReference type="EMBL" id="STS89214.1"/>
    </source>
</evidence>
<dbReference type="PANTHER" id="PTHR30607:SF2">
    <property type="entry name" value="POTASSIUM-TRANSPORTING ATPASE POTASSIUM-BINDING SUBUNIT"/>
    <property type="match status" value="1"/>
</dbReference>
<sequence length="95" mass="10568">MGWLQYLLAILLFNALGGLALFALLMLQGVLPFNPQHLPGLSWDLALNTAVSFVSNTNWQAYAGESTMSYLKPDGRPDGAEFPLCRHRESPWYSP</sequence>
<evidence type="ECO:0000256" key="6">
    <source>
        <dbReference type="ARBA" id="ARBA00022989"/>
    </source>
</evidence>
<keyword evidence="6 9" id="KW-1133">Transmembrane helix</keyword>
<keyword evidence="3" id="KW-0633">Potassium transport</keyword>
<dbReference type="GO" id="GO:0008556">
    <property type="term" value="F:P-type potassium transmembrane transporter activity"/>
    <property type="evidence" value="ECO:0007669"/>
    <property type="project" value="InterPro"/>
</dbReference>
<evidence type="ECO:0000256" key="1">
    <source>
        <dbReference type="ARBA" id="ARBA00022448"/>
    </source>
</evidence>
<organism evidence="10 11">
    <name type="scientific">Klebsiella variicola</name>
    <dbReference type="NCBI Taxonomy" id="244366"/>
    <lineage>
        <taxon>Bacteria</taxon>
        <taxon>Pseudomonadati</taxon>
        <taxon>Pseudomonadota</taxon>
        <taxon>Gammaproteobacteria</taxon>
        <taxon>Enterobacterales</taxon>
        <taxon>Enterobacteriaceae</taxon>
        <taxon>Klebsiella/Raoultella group</taxon>
        <taxon>Klebsiella</taxon>
        <taxon>Klebsiella pneumoniae complex</taxon>
    </lineage>
</organism>
<dbReference type="GO" id="GO:0005886">
    <property type="term" value="C:plasma membrane"/>
    <property type="evidence" value="ECO:0007669"/>
    <property type="project" value="TreeGrafter"/>
</dbReference>
<keyword evidence="8 9" id="KW-0472">Membrane</keyword>
<keyword evidence="7" id="KW-0406">Ion transport</keyword>
<keyword evidence="5" id="KW-0630">Potassium</keyword>
<dbReference type="EMBL" id="UGKR01000003">
    <property type="protein sequence ID" value="STS89214.1"/>
    <property type="molecule type" value="Genomic_DNA"/>
</dbReference>
<keyword evidence="4 9" id="KW-0812">Transmembrane</keyword>
<dbReference type="AlphaFoldDB" id="A0A7H4MFW4"/>
<dbReference type="Pfam" id="PF03814">
    <property type="entry name" value="KdpA"/>
    <property type="match status" value="1"/>
</dbReference>
<reference evidence="10 11" key="1">
    <citation type="submission" date="2018-06" db="EMBL/GenBank/DDBJ databases">
        <authorList>
            <consortium name="Pathogen Informatics"/>
            <person name="Doyle S."/>
        </authorList>
    </citation>
    <scope>NUCLEOTIDE SEQUENCE [LARGE SCALE GENOMIC DNA]</scope>
    <source>
        <strain evidence="10 11">NCTC9177</strain>
    </source>
</reference>
<keyword evidence="1" id="KW-0813">Transport</keyword>
<comment type="caution">
    <text evidence="10">The sequence shown here is derived from an EMBL/GenBank/DDBJ whole genome shotgun (WGS) entry which is preliminary data.</text>
</comment>
<protein>
    <submittedName>
        <fullName evidence="10">Potassium-transporting ATPase subunit A</fullName>
    </submittedName>
</protein>
<proteinExistence type="predicted"/>
<dbReference type="PANTHER" id="PTHR30607">
    <property type="entry name" value="POTASSIUM-TRANSPORTING ATPASE A CHAIN"/>
    <property type="match status" value="1"/>
</dbReference>
<dbReference type="Proteomes" id="UP000254545">
    <property type="component" value="Unassembled WGS sequence"/>
</dbReference>
<evidence type="ECO:0000256" key="9">
    <source>
        <dbReference type="SAM" id="Phobius"/>
    </source>
</evidence>
<evidence type="ECO:0000256" key="4">
    <source>
        <dbReference type="ARBA" id="ARBA00022692"/>
    </source>
</evidence>
<evidence type="ECO:0000256" key="5">
    <source>
        <dbReference type="ARBA" id="ARBA00022958"/>
    </source>
</evidence>
<dbReference type="InterPro" id="IPR004623">
    <property type="entry name" value="KdpA"/>
</dbReference>
<evidence type="ECO:0000256" key="7">
    <source>
        <dbReference type="ARBA" id="ARBA00023065"/>
    </source>
</evidence>
<accession>A0A7H4MFW4</accession>
<evidence type="ECO:0000256" key="2">
    <source>
        <dbReference type="ARBA" id="ARBA00022475"/>
    </source>
</evidence>
<gene>
    <name evidence="10" type="primary">kdpA_4</name>
    <name evidence="10" type="ORF">NCTC9177_03086</name>
</gene>
<name>A0A7H4MFW4_KLEVA</name>
<keyword evidence="2" id="KW-1003">Cell membrane</keyword>